<keyword evidence="7" id="KW-1185">Reference proteome</keyword>
<evidence type="ECO:0000256" key="4">
    <source>
        <dbReference type="ARBA" id="ARBA00023026"/>
    </source>
</evidence>
<evidence type="ECO:0000313" key="7">
    <source>
        <dbReference type="Proteomes" id="UP000237271"/>
    </source>
</evidence>
<dbReference type="AlphaFoldDB" id="A0A2P4XJT1"/>
<dbReference type="OrthoDB" id="147163at2759"/>
<dbReference type="PANTHER" id="PTHR33657">
    <property type="entry name" value="DOMAIN PROTEIN, PUTATIVE (AFU_ORTHOLOGUE AFUA_5G00600)-RELATED"/>
    <property type="match status" value="1"/>
</dbReference>
<feature type="chain" id="PRO_5015193545" evidence="5">
    <location>
        <begin position="23"/>
        <end position="239"/>
    </location>
</feature>
<gene>
    <name evidence="6" type="ORF">PHPALM_18420</name>
</gene>
<organism evidence="6 7">
    <name type="scientific">Phytophthora palmivora</name>
    <dbReference type="NCBI Taxonomy" id="4796"/>
    <lineage>
        <taxon>Eukaryota</taxon>
        <taxon>Sar</taxon>
        <taxon>Stramenopiles</taxon>
        <taxon>Oomycota</taxon>
        <taxon>Peronosporomycetes</taxon>
        <taxon>Peronosporales</taxon>
        <taxon>Peronosporaceae</taxon>
        <taxon>Phytophthora</taxon>
    </lineage>
</organism>
<comment type="caution">
    <text evidence="6">The sequence shown here is derived from an EMBL/GenBank/DDBJ whole genome shotgun (WGS) entry which is preliminary data.</text>
</comment>
<evidence type="ECO:0000256" key="2">
    <source>
        <dbReference type="ARBA" id="ARBA00009520"/>
    </source>
</evidence>
<protein>
    <submittedName>
        <fullName evidence="6">Necrosis inducing-like protein NPP1 type</fullName>
    </submittedName>
</protein>
<evidence type="ECO:0000256" key="5">
    <source>
        <dbReference type="SAM" id="SignalP"/>
    </source>
</evidence>
<keyword evidence="4" id="KW-0843">Virulence</keyword>
<comment type="similarity">
    <text evidence="2">Belongs to the Necrosis inducing protein (NPP1) family.</text>
</comment>
<evidence type="ECO:0000256" key="1">
    <source>
        <dbReference type="ARBA" id="ARBA00004613"/>
    </source>
</evidence>
<proteinExistence type="inferred from homology"/>
<dbReference type="Pfam" id="PF05630">
    <property type="entry name" value="NPP1"/>
    <property type="match status" value="1"/>
</dbReference>
<accession>A0A2P4XJT1</accession>
<reference evidence="6 7" key="1">
    <citation type="journal article" date="2017" name="Genome Biol. Evol.">
        <title>Phytophthora megakarya and P. palmivora, closely related causal agents of cacao black pod rot, underwent increases in genome sizes and gene numbers by different mechanisms.</title>
        <authorList>
            <person name="Ali S.S."/>
            <person name="Shao J."/>
            <person name="Lary D.J."/>
            <person name="Kronmiller B."/>
            <person name="Shen D."/>
            <person name="Strem M.D."/>
            <person name="Amoako-Attah I."/>
            <person name="Akrofi A.Y."/>
            <person name="Begoude B.A."/>
            <person name="Ten Hoopen G.M."/>
            <person name="Coulibaly K."/>
            <person name="Kebe B.I."/>
            <person name="Melnick R.L."/>
            <person name="Guiltinan M.J."/>
            <person name="Tyler B.M."/>
            <person name="Meinhardt L.W."/>
            <person name="Bailey B.A."/>
        </authorList>
    </citation>
    <scope>NUCLEOTIDE SEQUENCE [LARGE SCALE GENOMIC DNA]</scope>
    <source>
        <strain evidence="7">sbr112.9</strain>
    </source>
</reference>
<keyword evidence="5" id="KW-0732">Signal</keyword>
<dbReference type="GO" id="GO:0005576">
    <property type="term" value="C:extracellular region"/>
    <property type="evidence" value="ECO:0007669"/>
    <property type="project" value="UniProtKB-SubCell"/>
</dbReference>
<name>A0A2P4XJT1_9STRA</name>
<comment type="subcellular location">
    <subcellularLocation>
        <location evidence="1">Secreted</location>
    </subcellularLocation>
</comment>
<evidence type="ECO:0000313" key="6">
    <source>
        <dbReference type="EMBL" id="POM65810.1"/>
    </source>
</evidence>
<sequence>MMKTGAVLTTTALAVVTSQATGAVIGHDQVAPFTQPDPVTISEKAAVKFKPQLHISNGCHPYPAVNEAGDTGGGLSNTGAPSGMCKGSGLGSQVYGRSGCHNDVWAIMYAWYFPKDMASFDLGHRHDWEHAVIWIDNPDVVEPKILAVSVSSHSGYSKKTEIPADSINGTSVLINYESTWPYDHELRFTTKGGEYQPLIMWEQLTVAAREALSSTDFGKALMPMTDFWFPGKLDKAWPF</sequence>
<dbReference type="Proteomes" id="UP000237271">
    <property type="component" value="Unassembled WGS sequence"/>
</dbReference>
<dbReference type="InterPro" id="IPR008701">
    <property type="entry name" value="NPP1"/>
</dbReference>
<feature type="signal peptide" evidence="5">
    <location>
        <begin position="1"/>
        <end position="22"/>
    </location>
</feature>
<evidence type="ECO:0000256" key="3">
    <source>
        <dbReference type="ARBA" id="ARBA00022525"/>
    </source>
</evidence>
<dbReference type="PANTHER" id="PTHR33657:SF8">
    <property type="entry name" value="DOMAIN PROTEIN, PUTATIVE (AFU_ORTHOLOGUE AFUA_5G00600)-RELATED"/>
    <property type="match status" value="1"/>
</dbReference>
<dbReference type="PIRSF" id="PIRSF029958">
    <property type="entry name" value="Necrosis-inducing_protein"/>
    <property type="match status" value="1"/>
</dbReference>
<dbReference type="EMBL" id="NCKW01009901">
    <property type="protein sequence ID" value="POM65810.1"/>
    <property type="molecule type" value="Genomic_DNA"/>
</dbReference>
<keyword evidence="3" id="KW-0964">Secreted</keyword>